<dbReference type="SUPFAM" id="SSF52980">
    <property type="entry name" value="Restriction endonuclease-like"/>
    <property type="match status" value="1"/>
</dbReference>
<feature type="domain" description="Restriction endonuclease type IV Mrr" evidence="1">
    <location>
        <begin position="10"/>
        <end position="121"/>
    </location>
</feature>
<evidence type="ECO:0000259" key="1">
    <source>
        <dbReference type="Pfam" id="PF04471"/>
    </source>
</evidence>
<keyword evidence="2" id="KW-0378">Hydrolase</keyword>
<name>A0A4R2THY4_9FIRM</name>
<dbReference type="RefSeq" id="WP_132848688.1">
    <property type="nucleotide sequence ID" value="NZ_CP058648.1"/>
</dbReference>
<dbReference type="EMBL" id="SLYC01000021">
    <property type="protein sequence ID" value="TCQ01897.1"/>
    <property type="molecule type" value="Genomic_DNA"/>
</dbReference>
<dbReference type="Gene3D" id="3.40.1350.10">
    <property type="match status" value="1"/>
</dbReference>
<accession>A0A4R2THY4</accession>
<sequence>MLMSNRTPKTWQELQNYVAYYFNCSGYEAITPYKIKTVRGEVEVDVFVKIKDEIGDKVICECKYWDSPIPQEKVHAFRTVINDSGVSLGIIISKNGFQRGSYLAASNSNVKLLTWNEFLESLFDKWFSFRRKQLLNIVKPLAVYTDIFDVPTEKFSKEQEKIYKNSLIEHTKVYMLGCSINKNSIRKYNELFQESIETYEEFFDKMAEKGKESVAFYEEFFSKFDICDSKFEFCIDLVSRVMK</sequence>
<dbReference type="GO" id="GO:0003677">
    <property type="term" value="F:DNA binding"/>
    <property type="evidence" value="ECO:0007669"/>
    <property type="project" value="InterPro"/>
</dbReference>
<evidence type="ECO:0000313" key="2">
    <source>
        <dbReference type="EMBL" id="TCQ01897.1"/>
    </source>
</evidence>
<dbReference type="GO" id="GO:0009307">
    <property type="term" value="P:DNA restriction-modification system"/>
    <property type="evidence" value="ECO:0007669"/>
    <property type="project" value="InterPro"/>
</dbReference>
<dbReference type="Pfam" id="PF04471">
    <property type="entry name" value="Mrr_cat"/>
    <property type="match status" value="1"/>
</dbReference>
<dbReference type="AlphaFoldDB" id="A0A4R2THY4"/>
<protein>
    <submittedName>
        <fullName evidence="2">Restriction endonuclease</fullName>
    </submittedName>
</protein>
<gene>
    <name evidence="2" type="ORF">EDD79_102128</name>
</gene>
<organism evidence="2 3">
    <name type="scientific">Serpentinicella alkaliphila</name>
    <dbReference type="NCBI Taxonomy" id="1734049"/>
    <lineage>
        <taxon>Bacteria</taxon>
        <taxon>Bacillati</taxon>
        <taxon>Bacillota</taxon>
        <taxon>Clostridia</taxon>
        <taxon>Peptostreptococcales</taxon>
        <taxon>Natronincolaceae</taxon>
        <taxon>Serpentinicella</taxon>
    </lineage>
</organism>
<comment type="caution">
    <text evidence="2">The sequence shown here is derived from an EMBL/GenBank/DDBJ whole genome shotgun (WGS) entry which is preliminary data.</text>
</comment>
<dbReference type="GO" id="GO:0004519">
    <property type="term" value="F:endonuclease activity"/>
    <property type="evidence" value="ECO:0007669"/>
    <property type="project" value="UniProtKB-KW"/>
</dbReference>
<keyword evidence="2" id="KW-0540">Nuclease</keyword>
<dbReference type="OrthoDB" id="9803736at2"/>
<dbReference type="InterPro" id="IPR011335">
    <property type="entry name" value="Restrct_endonuc-II-like"/>
</dbReference>
<dbReference type="InterPro" id="IPR011856">
    <property type="entry name" value="tRNA_endonuc-like_dom_sf"/>
</dbReference>
<evidence type="ECO:0000313" key="3">
    <source>
        <dbReference type="Proteomes" id="UP000295504"/>
    </source>
</evidence>
<dbReference type="InterPro" id="IPR007560">
    <property type="entry name" value="Restrct_endonuc_IV_Mrr"/>
</dbReference>
<keyword evidence="2" id="KW-0255">Endonuclease</keyword>
<proteinExistence type="predicted"/>
<dbReference type="Proteomes" id="UP000295504">
    <property type="component" value="Unassembled WGS sequence"/>
</dbReference>
<reference evidence="2 3" key="1">
    <citation type="submission" date="2019-03" db="EMBL/GenBank/DDBJ databases">
        <title>Genomic Encyclopedia of Type Strains, Phase IV (KMG-IV): sequencing the most valuable type-strain genomes for metagenomic binning, comparative biology and taxonomic classification.</title>
        <authorList>
            <person name="Goeker M."/>
        </authorList>
    </citation>
    <scope>NUCLEOTIDE SEQUENCE [LARGE SCALE GENOMIC DNA]</scope>
    <source>
        <strain evidence="2 3">DSM 100013</strain>
    </source>
</reference>
<keyword evidence="3" id="KW-1185">Reference proteome</keyword>